<keyword evidence="2" id="KW-1185">Reference proteome</keyword>
<dbReference type="EMBL" id="CM055762">
    <property type="protein sequence ID" value="KAJ7986181.1"/>
    <property type="molecule type" value="Genomic_DNA"/>
</dbReference>
<dbReference type="Proteomes" id="UP001157502">
    <property type="component" value="Chromosome 35"/>
</dbReference>
<gene>
    <name evidence="1" type="ORF">DPEC_G00348110</name>
</gene>
<sequence>MVTATLRPVRSSLSQNSAITMGNCSQGCKDYFCRPKNTNIRIKLPVVCFTWQLAMIILFGVFVRYNSESDAHWAETKIQQNITSDIENDFYFRYPSFQDVHVMIFVGFGFLMTFLKKYSFGAVGFNFLIAAFGIQWALLMQGWFGSLDPATGKILIGIENLINADFCVAGCLIAFGAVLGKVSPVQLMVMTLFGVTLYAVEEFIILELLHVKDAGGSMVIHVFGGYYGLTISRVLYRPNVHESRRFQGSVYHSDLFAMIGTLFLWMFWPSFNSAIAYHGDGQHRAAINTYLCLAACVLTTVAISSLSQKTGKLDMVHIQNSTLAGGVAMGTAAEFMVSPYGALIVGFLCGIISTMGYIFVSPFLEKKLKIHDTCGIHNLHAMPGVIGGIVGAITAASASNLEYGKLGLINTFGFTGALQNRTPATQGGYQAAGMCVAMAFGIVGGAIVGGILRLPIWGDAADENCYDDEVYWEVPEEDEEHLDSIPPILEYNNHMIHKQQEM</sequence>
<accession>A0ACC2F483</accession>
<name>A0ACC2F483_DALPE</name>
<evidence type="ECO:0000313" key="2">
    <source>
        <dbReference type="Proteomes" id="UP001157502"/>
    </source>
</evidence>
<evidence type="ECO:0000313" key="1">
    <source>
        <dbReference type="EMBL" id="KAJ7986181.1"/>
    </source>
</evidence>
<protein>
    <submittedName>
        <fullName evidence="1">Uncharacterized protein</fullName>
    </submittedName>
</protein>
<organism evidence="1 2">
    <name type="scientific">Dallia pectoralis</name>
    <name type="common">Alaska blackfish</name>
    <dbReference type="NCBI Taxonomy" id="75939"/>
    <lineage>
        <taxon>Eukaryota</taxon>
        <taxon>Metazoa</taxon>
        <taxon>Chordata</taxon>
        <taxon>Craniata</taxon>
        <taxon>Vertebrata</taxon>
        <taxon>Euteleostomi</taxon>
        <taxon>Actinopterygii</taxon>
        <taxon>Neopterygii</taxon>
        <taxon>Teleostei</taxon>
        <taxon>Protacanthopterygii</taxon>
        <taxon>Esociformes</taxon>
        <taxon>Umbridae</taxon>
        <taxon>Dallia</taxon>
    </lineage>
</organism>
<reference evidence="1" key="1">
    <citation type="submission" date="2021-05" db="EMBL/GenBank/DDBJ databases">
        <authorList>
            <person name="Pan Q."/>
            <person name="Jouanno E."/>
            <person name="Zahm M."/>
            <person name="Klopp C."/>
            <person name="Cabau C."/>
            <person name="Louis A."/>
            <person name="Berthelot C."/>
            <person name="Parey E."/>
            <person name="Roest Crollius H."/>
            <person name="Montfort J."/>
            <person name="Robinson-Rechavi M."/>
            <person name="Bouchez O."/>
            <person name="Lampietro C."/>
            <person name="Lopez Roques C."/>
            <person name="Donnadieu C."/>
            <person name="Postlethwait J."/>
            <person name="Bobe J."/>
            <person name="Dillon D."/>
            <person name="Chandos A."/>
            <person name="von Hippel F."/>
            <person name="Guiguen Y."/>
        </authorList>
    </citation>
    <scope>NUCLEOTIDE SEQUENCE</scope>
    <source>
        <strain evidence="1">YG-Jan2019</strain>
    </source>
</reference>
<comment type="caution">
    <text evidence="1">The sequence shown here is derived from an EMBL/GenBank/DDBJ whole genome shotgun (WGS) entry which is preliminary data.</text>
</comment>
<proteinExistence type="predicted"/>